<dbReference type="Proteomes" id="UP000767854">
    <property type="component" value="Unassembled WGS sequence"/>
</dbReference>
<keyword evidence="1" id="KW-0472">Membrane</keyword>
<dbReference type="PANTHER" id="PTHR40076">
    <property type="entry name" value="MEMBRANE PROTEIN-RELATED"/>
    <property type="match status" value="1"/>
</dbReference>
<evidence type="ECO:0000256" key="1">
    <source>
        <dbReference type="SAM" id="Phobius"/>
    </source>
</evidence>
<reference evidence="2 3" key="1">
    <citation type="submission" date="2021-01" db="EMBL/GenBank/DDBJ databases">
        <title>Genomic Encyclopedia of Type Strains, Phase IV (KMG-IV): sequencing the most valuable type-strain genomes for metagenomic binning, comparative biology and taxonomic classification.</title>
        <authorList>
            <person name="Goeker M."/>
        </authorList>
    </citation>
    <scope>NUCLEOTIDE SEQUENCE [LARGE SCALE GENOMIC DNA]</scope>
    <source>
        <strain evidence="2 3">DSM 24436</strain>
    </source>
</reference>
<keyword evidence="1" id="KW-0812">Transmembrane</keyword>
<sequence length="189" mass="20811">MWTREMLKTEAKSFLKSNYLKAFLVSLLLLFVGSGSSGGSSSNTNVSTDFTMQEGAGFWQSVIESSSFGFLWGFGLVIILLLIVGSIAFRVFVGYHLEVGGRKFFVRGAEADVDLSHLTSSFVSGSYSGVLTSMLYRAVINFLYYLLLIIPGIIKSYAFSMVPYILADNPEIGYKRALELSEDMTSGHK</sequence>
<name>A0ABS2MQ54_9FIRM</name>
<keyword evidence="1" id="KW-1133">Transmembrane helix</keyword>
<dbReference type="PANTHER" id="PTHR40076:SF1">
    <property type="entry name" value="MEMBRANE PROTEIN"/>
    <property type="match status" value="1"/>
</dbReference>
<proteinExistence type="predicted"/>
<feature type="transmembrane region" description="Helical" evidence="1">
    <location>
        <begin position="70"/>
        <end position="93"/>
    </location>
</feature>
<comment type="caution">
    <text evidence="2">The sequence shown here is derived from an EMBL/GenBank/DDBJ whole genome shotgun (WGS) entry which is preliminary data.</text>
</comment>
<organism evidence="2 3">
    <name type="scientific">Fusibacter tunisiensis</name>
    <dbReference type="NCBI Taxonomy" id="1008308"/>
    <lineage>
        <taxon>Bacteria</taxon>
        <taxon>Bacillati</taxon>
        <taxon>Bacillota</taxon>
        <taxon>Clostridia</taxon>
        <taxon>Eubacteriales</taxon>
        <taxon>Eubacteriales Family XII. Incertae Sedis</taxon>
        <taxon>Fusibacter</taxon>
    </lineage>
</organism>
<evidence type="ECO:0000313" key="3">
    <source>
        <dbReference type="Proteomes" id="UP000767854"/>
    </source>
</evidence>
<dbReference type="Pfam" id="PF06161">
    <property type="entry name" value="DUF975"/>
    <property type="match status" value="1"/>
</dbReference>
<accession>A0ABS2MQ54</accession>
<gene>
    <name evidence="2" type="ORF">JOC49_001055</name>
</gene>
<feature type="transmembrane region" description="Helical" evidence="1">
    <location>
        <begin position="142"/>
        <end position="166"/>
    </location>
</feature>
<evidence type="ECO:0000313" key="2">
    <source>
        <dbReference type="EMBL" id="MBM7561535.1"/>
    </source>
</evidence>
<dbReference type="EMBL" id="JAFBDT010000006">
    <property type="protein sequence ID" value="MBM7561535.1"/>
    <property type="molecule type" value="Genomic_DNA"/>
</dbReference>
<protein>
    <submittedName>
        <fullName evidence="2">ABC-type uncharacterized transport system permease subunit</fullName>
    </submittedName>
</protein>
<dbReference type="InterPro" id="IPR010380">
    <property type="entry name" value="DUF975"/>
</dbReference>
<keyword evidence="3" id="KW-1185">Reference proteome</keyword>